<dbReference type="GO" id="GO:0005948">
    <property type="term" value="C:acetolactate synthase complex"/>
    <property type="evidence" value="ECO:0007669"/>
    <property type="project" value="TreeGrafter"/>
</dbReference>
<feature type="domain" description="Thiamine pyrophosphate enzyme central" evidence="10">
    <location>
        <begin position="190"/>
        <end position="324"/>
    </location>
</feature>
<dbReference type="Pfam" id="PF02775">
    <property type="entry name" value="TPP_enzyme_C"/>
    <property type="match status" value="1"/>
</dbReference>
<dbReference type="GO" id="GO:0003984">
    <property type="term" value="F:acetolactate synthase activity"/>
    <property type="evidence" value="ECO:0007669"/>
    <property type="project" value="UniProtKB-EC"/>
</dbReference>
<dbReference type="Pfam" id="PF02776">
    <property type="entry name" value="TPP_enzyme_N"/>
    <property type="match status" value="1"/>
</dbReference>
<evidence type="ECO:0000259" key="11">
    <source>
        <dbReference type="Pfam" id="PF02775"/>
    </source>
</evidence>
<dbReference type="UniPathway" id="UPA00049">
    <property type="reaction ID" value="UER00059"/>
</dbReference>
<dbReference type="OrthoDB" id="4494979at2"/>
<comment type="pathway">
    <text evidence="2 9">Amino-acid biosynthesis; L-valine biosynthesis; L-valine from pyruvate: step 1/4.</text>
</comment>
<evidence type="ECO:0000256" key="4">
    <source>
        <dbReference type="ARBA" id="ARBA00013145"/>
    </source>
</evidence>
<reference evidence="13 14" key="1">
    <citation type="submission" date="2017-06" db="EMBL/GenBank/DDBJ databases">
        <title>Draft genome sequence of anaerobic fermentative bacterium Anaeromicrobium sediminis DY2726D isolated from West Pacific Ocean sediments.</title>
        <authorList>
            <person name="Zeng X."/>
        </authorList>
    </citation>
    <scope>NUCLEOTIDE SEQUENCE [LARGE SCALE GENOMIC DNA]</scope>
    <source>
        <strain evidence="13 14">DY2726D</strain>
    </source>
</reference>
<evidence type="ECO:0000313" key="13">
    <source>
        <dbReference type="EMBL" id="PAB58098.1"/>
    </source>
</evidence>
<protein>
    <recommendedName>
        <fullName evidence="4 9">Acetolactate synthase</fullName>
        <ecNumber evidence="4 9">2.2.1.6</ecNumber>
    </recommendedName>
</protein>
<dbReference type="RefSeq" id="WP_095134991.1">
    <property type="nucleotide sequence ID" value="NZ_NIBG01000020.1"/>
</dbReference>
<dbReference type="FunFam" id="3.40.50.1220:FF:000008">
    <property type="entry name" value="Acetolactate synthase"/>
    <property type="match status" value="1"/>
</dbReference>
<evidence type="ECO:0000313" key="14">
    <source>
        <dbReference type="Proteomes" id="UP000216024"/>
    </source>
</evidence>
<dbReference type="InterPro" id="IPR011766">
    <property type="entry name" value="TPP_enzyme_TPP-bd"/>
</dbReference>
<dbReference type="Pfam" id="PF00205">
    <property type="entry name" value="TPP_enzyme_M"/>
    <property type="match status" value="1"/>
</dbReference>
<comment type="catalytic activity">
    <reaction evidence="8 9">
        <text>2 pyruvate + H(+) = (2S)-2-acetolactate + CO2</text>
        <dbReference type="Rhea" id="RHEA:25249"/>
        <dbReference type="ChEBI" id="CHEBI:15361"/>
        <dbReference type="ChEBI" id="CHEBI:15378"/>
        <dbReference type="ChEBI" id="CHEBI:16526"/>
        <dbReference type="ChEBI" id="CHEBI:58476"/>
        <dbReference type="EC" id="2.2.1.6"/>
    </reaction>
</comment>
<comment type="similarity">
    <text evidence="3 9">Belongs to the TPP enzyme family.</text>
</comment>
<dbReference type="InterPro" id="IPR029035">
    <property type="entry name" value="DHS-like_NAD/FAD-binding_dom"/>
</dbReference>
<dbReference type="InterPro" id="IPR012000">
    <property type="entry name" value="Thiamin_PyroP_enz_cen_dom"/>
</dbReference>
<dbReference type="InterPro" id="IPR012001">
    <property type="entry name" value="Thiamin_PyroP_enz_TPP-bd_dom"/>
</dbReference>
<dbReference type="SUPFAM" id="SSF52467">
    <property type="entry name" value="DHS-like NAD/FAD-binding domain"/>
    <property type="match status" value="1"/>
</dbReference>
<feature type="domain" description="Thiamine pyrophosphate enzyme TPP-binding" evidence="11">
    <location>
        <begin position="381"/>
        <end position="528"/>
    </location>
</feature>
<evidence type="ECO:0000256" key="9">
    <source>
        <dbReference type="RuleBase" id="RU003591"/>
    </source>
</evidence>
<gene>
    <name evidence="13" type="primary">ilvB</name>
    <name evidence="13" type="ORF">CCE28_17340</name>
</gene>
<dbReference type="EMBL" id="NIBG01000020">
    <property type="protein sequence ID" value="PAB58098.1"/>
    <property type="molecule type" value="Genomic_DNA"/>
</dbReference>
<evidence type="ECO:0000256" key="2">
    <source>
        <dbReference type="ARBA" id="ARBA00005025"/>
    </source>
</evidence>
<sequence length="537" mass="58928">MKTSDIIIKCLEKENVKFIFGYPGGAVLPLYESLRHSNIDHILVRHEQSAAHCASGYARASKEVGVCLATSGPGATNLITGIATAYMDSIPLVVITGQVNSNLIGKDVFQEADIVGSTEPFTKHNYLVKKAEDIPKIIKEAFYIAKTGRPGPVLIDIPVDIQRQKMKFNYPSNINILGYKPTYKGHLGQIKRALNKLKGSKRPLICVGGGIICANAVDEFREFVNKGQIPVIHTLMGIGALNEDSTYHLGMIGIHGNKGSKNIVSQADLIMIIGARIADRAHNLIQSLNNDIDIIHIDIDPAEVGKNIKSHVPIVGDAKTILQEFNKKITNLDTKDWINQLQIIKSTEKENNILDEKYVNPKVALNYLSDKAHNDCIVTADVGQNQIWTIKNFKFMGKRSIFTSGGLGTMGYSLPASIGAQFASTNKVICVTGDGGLQMSLGELGTIGQNDLPILIILFNNNRLGMVRELQYNAYGKGNYYGVDLKNPDFILLSKAYGIDGIRVNNNKEFEKVVENALKSDKPYLIECMVNPDFATL</sequence>
<dbReference type="EC" id="2.2.1.6" evidence="4 9"/>
<evidence type="ECO:0000256" key="8">
    <source>
        <dbReference type="ARBA" id="ARBA00048670"/>
    </source>
</evidence>
<accession>A0A267MGQ9</accession>
<keyword evidence="9" id="KW-0479">Metal-binding</keyword>
<dbReference type="PANTHER" id="PTHR18968">
    <property type="entry name" value="THIAMINE PYROPHOSPHATE ENZYMES"/>
    <property type="match status" value="1"/>
</dbReference>
<name>A0A267MGQ9_9FIRM</name>
<evidence type="ECO:0000259" key="10">
    <source>
        <dbReference type="Pfam" id="PF00205"/>
    </source>
</evidence>
<comment type="caution">
    <text evidence="13">The sequence shown here is derived from an EMBL/GenBank/DDBJ whole genome shotgun (WGS) entry which is preliminary data.</text>
</comment>
<evidence type="ECO:0000256" key="6">
    <source>
        <dbReference type="ARBA" id="ARBA00023052"/>
    </source>
</evidence>
<dbReference type="GO" id="GO:0000287">
    <property type="term" value="F:magnesium ion binding"/>
    <property type="evidence" value="ECO:0007669"/>
    <property type="project" value="UniProtKB-UniRule"/>
</dbReference>
<dbReference type="Proteomes" id="UP000216024">
    <property type="component" value="Unassembled WGS sequence"/>
</dbReference>
<keyword evidence="7 9" id="KW-0100">Branched-chain amino acid biosynthesis</keyword>
<comment type="cofactor">
    <cofactor evidence="9">
        <name>thiamine diphosphate</name>
        <dbReference type="ChEBI" id="CHEBI:58937"/>
    </cofactor>
    <text evidence="9">Binds 1 thiamine pyrophosphate per subunit.</text>
</comment>
<dbReference type="GO" id="GO:0009097">
    <property type="term" value="P:isoleucine biosynthetic process"/>
    <property type="evidence" value="ECO:0007669"/>
    <property type="project" value="UniProtKB-UniPathway"/>
</dbReference>
<dbReference type="InterPro" id="IPR012846">
    <property type="entry name" value="Acetolactate_synth_lsu"/>
</dbReference>
<dbReference type="Gene3D" id="3.40.50.970">
    <property type="match status" value="2"/>
</dbReference>
<dbReference type="SUPFAM" id="SSF52518">
    <property type="entry name" value="Thiamin diphosphate-binding fold (THDP-binding)"/>
    <property type="match status" value="2"/>
</dbReference>
<dbReference type="GO" id="GO:0030976">
    <property type="term" value="F:thiamine pyrophosphate binding"/>
    <property type="evidence" value="ECO:0007669"/>
    <property type="project" value="UniProtKB-UniRule"/>
</dbReference>
<comment type="pathway">
    <text evidence="1 9">Amino-acid biosynthesis; L-isoleucine biosynthesis; L-isoleucine from 2-oxobutanoate: step 1/4.</text>
</comment>
<dbReference type="CDD" id="cd07035">
    <property type="entry name" value="TPP_PYR_POX_like"/>
    <property type="match status" value="1"/>
</dbReference>
<dbReference type="GO" id="GO:0050660">
    <property type="term" value="F:flavin adenine dinucleotide binding"/>
    <property type="evidence" value="ECO:0007669"/>
    <property type="project" value="InterPro"/>
</dbReference>
<dbReference type="PANTHER" id="PTHR18968:SF13">
    <property type="entry name" value="ACETOLACTATE SYNTHASE CATALYTIC SUBUNIT, MITOCHONDRIAL"/>
    <property type="match status" value="1"/>
</dbReference>
<dbReference type="UniPathway" id="UPA00047">
    <property type="reaction ID" value="UER00055"/>
</dbReference>
<organism evidence="13 14">
    <name type="scientific">Anaeromicrobium sediminis</name>
    <dbReference type="NCBI Taxonomy" id="1478221"/>
    <lineage>
        <taxon>Bacteria</taxon>
        <taxon>Bacillati</taxon>
        <taxon>Bacillota</taxon>
        <taxon>Clostridia</taxon>
        <taxon>Peptostreptococcales</taxon>
        <taxon>Thermotaleaceae</taxon>
        <taxon>Anaeromicrobium</taxon>
    </lineage>
</organism>
<dbReference type="Gene3D" id="3.40.50.1220">
    <property type="entry name" value="TPP-binding domain"/>
    <property type="match status" value="1"/>
</dbReference>
<dbReference type="AlphaFoldDB" id="A0A267MGQ9"/>
<evidence type="ECO:0000256" key="1">
    <source>
        <dbReference type="ARBA" id="ARBA00004974"/>
    </source>
</evidence>
<comment type="cofactor">
    <cofactor evidence="9">
        <name>Mg(2+)</name>
        <dbReference type="ChEBI" id="CHEBI:18420"/>
    </cofactor>
    <text evidence="9">Binds 1 Mg(2+) ion per subunit.</text>
</comment>
<keyword evidence="5 9" id="KW-0028">Amino-acid biosynthesis</keyword>
<keyword evidence="9" id="KW-0808">Transferase</keyword>
<evidence type="ECO:0000256" key="7">
    <source>
        <dbReference type="ARBA" id="ARBA00023304"/>
    </source>
</evidence>
<evidence type="ECO:0000256" key="3">
    <source>
        <dbReference type="ARBA" id="ARBA00007812"/>
    </source>
</evidence>
<dbReference type="InterPro" id="IPR045229">
    <property type="entry name" value="TPP_enz"/>
</dbReference>
<keyword evidence="14" id="KW-1185">Reference proteome</keyword>
<proteinExistence type="inferred from homology"/>
<evidence type="ECO:0000256" key="5">
    <source>
        <dbReference type="ARBA" id="ARBA00022605"/>
    </source>
</evidence>
<dbReference type="NCBIfam" id="TIGR00118">
    <property type="entry name" value="acolac_lg"/>
    <property type="match status" value="1"/>
</dbReference>
<dbReference type="FunFam" id="3.40.50.970:FF:000007">
    <property type="entry name" value="Acetolactate synthase"/>
    <property type="match status" value="1"/>
</dbReference>
<dbReference type="GO" id="GO:0009099">
    <property type="term" value="P:L-valine biosynthetic process"/>
    <property type="evidence" value="ECO:0007669"/>
    <property type="project" value="UniProtKB-UniPathway"/>
</dbReference>
<dbReference type="InterPro" id="IPR029061">
    <property type="entry name" value="THDP-binding"/>
</dbReference>
<feature type="domain" description="Thiamine pyrophosphate enzyme N-terminal TPP-binding" evidence="12">
    <location>
        <begin position="1"/>
        <end position="115"/>
    </location>
</feature>
<evidence type="ECO:0000259" key="12">
    <source>
        <dbReference type="Pfam" id="PF02776"/>
    </source>
</evidence>
<keyword evidence="6 9" id="KW-0786">Thiamine pyrophosphate</keyword>
<keyword evidence="9" id="KW-0460">Magnesium</keyword>